<sequence>MSQFYLQDSRSHVGEGLTFWALGGGYTTSLDKAELFTLEQATAKRDTDIPWPKSYIDERAHLGVDHQYISKTEPAAQPTEGCQCVLQIQQQWNGNDIFFAKWPIGGTDRLERAHRLTLEAANAIGDDELTIWPLDYIVARARRLVHRQDVDLKQALRGTGITPPKPSRIRKQVFNCQGCGRFIAVADCYVSDCRNCGADNLP</sequence>
<name>A0A3M6C8J9_PSEYM</name>
<protein>
    <submittedName>
        <fullName evidence="1">Uncharacterized protein</fullName>
    </submittedName>
</protein>
<accession>A0A3M6C8J9</accession>
<dbReference type="Proteomes" id="UP000271631">
    <property type="component" value="Unassembled WGS sequence"/>
</dbReference>
<gene>
    <name evidence="1" type="ORF">ALP13_01386</name>
</gene>
<comment type="caution">
    <text evidence="1">The sequence shown here is derived from an EMBL/GenBank/DDBJ whole genome shotgun (WGS) entry which is preliminary data.</text>
</comment>
<organism evidence="1 2">
    <name type="scientific">Pseudomonas syringae pv. maculicola</name>
    <dbReference type="NCBI Taxonomy" id="59511"/>
    <lineage>
        <taxon>Bacteria</taxon>
        <taxon>Pseudomonadati</taxon>
        <taxon>Pseudomonadota</taxon>
        <taxon>Gammaproteobacteria</taxon>
        <taxon>Pseudomonadales</taxon>
        <taxon>Pseudomonadaceae</taxon>
        <taxon>Pseudomonas</taxon>
    </lineage>
</organism>
<proteinExistence type="predicted"/>
<dbReference type="RefSeq" id="WP_122365848.1">
    <property type="nucleotide sequence ID" value="NZ_RBUQ01000102.1"/>
</dbReference>
<dbReference type="AlphaFoldDB" id="A0A3M6C8J9"/>
<dbReference type="EMBL" id="RBUQ01000102">
    <property type="protein sequence ID" value="RMV39706.1"/>
    <property type="molecule type" value="Genomic_DNA"/>
</dbReference>
<evidence type="ECO:0000313" key="2">
    <source>
        <dbReference type="Proteomes" id="UP000271631"/>
    </source>
</evidence>
<evidence type="ECO:0000313" key="1">
    <source>
        <dbReference type="EMBL" id="RMV39706.1"/>
    </source>
</evidence>
<reference evidence="1 2" key="1">
    <citation type="submission" date="2018-08" db="EMBL/GenBank/DDBJ databases">
        <title>Recombination of ecologically and evolutionarily significant loci maintains genetic cohesion in the Pseudomonas syringae species complex.</title>
        <authorList>
            <person name="Dillon M."/>
            <person name="Thakur S."/>
            <person name="Almeida R.N.D."/>
            <person name="Weir B.S."/>
            <person name="Guttman D.S."/>
        </authorList>
    </citation>
    <scope>NUCLEOTIDE SEQUENCE [LARGE SCALE GENOMIC DNA]</scope>
    <source>
        <strain evidence="1 2">ICMP 11281</strain>
    </source>
</reference>